<comment type="caution">
    <text evidence="3">The sequence shown here is derived from an EMBL/GenBank/DDBJ whole genome shotgun (WGS) entry which is preliminary data.</text>
</comment>
<dbReference type="PANTHER" id="PTHR43149">
    <property type="entry name" value="ENOYL-COA HYDRATASE"/>
    <property type="match status" value="1"/>
</dbReference>
<accession>A0A1B8P5S2</accession>
<dbReference type="Pfam" id="PF00378">
    <property type="entry name" value="ECH_1"/>
    <property type="match status" value="1"/>
</dbReference>
<dbReference type="PATRIC" id="fig|2746.7.peg.2036"/>
<dbReference type="EMBL" id="MAJD01000001">
    <property type="protein sequence ID" value="OBX37615.1"/>
    <property type="molecule type" value="Genomic_DNA"/>
</dbReference>
<keyword evidence="3" id="KW-0456">Lyase</keyword>
<evidence type="ECO:0000313" key="4">
    <source>
        <dbReference type="Proteomes" id="UP000092504"/>
    </source>
</evidence>
<dbReference type="Gene3D" id="3.90.226.10">
    <property type="entry name" value="2-enoyl-CoA Hydratase, Chain A, domain 1"/>
    <property type="match status" value="1"/>
</dbReference>
<dbReference type="InterPro" id="IPR045002">
    <property type="entry name" value="Ech1-like"/>
</dbReference>
<evidence type="ECO:0000256" key="1">
    <source>
        <dbReference type="ARBA" id="ARBA00005254"/>
    </source>
</evidence>
<dbReference type="GO" id="GO:0004300">
    <property type="term" value="F:enoyl-CoA hydratase activity"/>
    <property type="evidence" value="ECO:0007669"/>
    <property type="project" value="UniProtKB-EC"/>
</dbReference>
<dbReference type="EC" id="4.2.1.17" evidence="3"/>
<protein>
    <submittedName>
        <fullName evidence="3">Putative enoyl-CoA hydratase echA6</fullName>
        <ecNumber evidence="3">4.2.1.17</ecNumber>
    </submittedName>
</protein>
<reference evidence="3 4" key="1">
    <citation type="submission" date="2016-06" db="EMBL/GenBank/DDBJ databases">
        <title>Genome sequence of halotolerant plant growth promoting strain of Halomonas elongata HEK1 isolated from salterns of Rann of Kutch, Gujarat, India.</title>
        <authorList>
            <person name="Gaba S."/>
            <person name="Singh R.N."/>
            <person name="Abrol S."/>
            <person name="Kaushik R."/>
            <person name="Saxena A.K."/>
        </authorList>
    </citation>
    <scope>NUCLEOTIDE SEQUENCE [LARGE SCALE GENOMIC DNA]</scope>
    <source>
        <strain evidence="3 4">HEK1</strain>
    </source>
</reference>
<sequence>MEAFHARVTLGVQGGVAEVCLTRPQQHNGLDWSMIEGLLSAQRRLVELTREGGGDIGAVVLSGEGESFCAGLDMKSIMSEPQRMPSLLEADEAGVNPVQRLALGWREAGVPVIAALQGHVYGGGLQIALGADIRVVSPDARLALLEIAWGLVPDMGISVTASHMRDDVLLELAWTGARSVVRKRRRWAWRPGLPRIPGPRRSRWPAQWLLGRRRRWRRHENSSPGRRLSPDVNGWRWKPSAARLDRGSGTVVRSPPF</sequence>
<dbReference type="AlphaFoldDB" id="A0A1B8P5S2"/>
<dbReference type="CDD" id="cd06558">
    <property type="entry name" value="crotonase-like"/>
    <property type="match status" value="1"/>
</dbReference>
<organism evidence="3 4">
    <name type="scientific">Halomonas elongata</name>
    <dbReference type="NCBI Taxonomy" id="2746"/>
    <lineage>
        <taxon>Bacteria</taxon>
        <taxon>Pseudomonadati</taxon>
        <taxon>Pseudomonadota</taxon>
        <taxon>Gammaproteobacteria</taxon>
        <taxon>Oceanospirillales</taxon>
        <taxon>Halomonadaceae</taxon>
        <taxon>Halomonas</taxon>
    </lineage>
</organism>
<dbReference type="InterPro" id="IPR001753">
    <property type="entry name" value="Enoyl-CoA_hydra/iso"/>
</dbReference>
<name>A0A1B8P5S2_HALEL</name>
<comment type="similarity">
    <text evidence="1 2">Belongs to the enoyl-CoA hydratase/isomerase family.</text>
</comment>
<proteinExistence type="inferred from homology"/>
<dbReference type="PROSITE" id="PS00166">
    <property type="entry name" value="ENOYL_COA_HYDRATASE"/>
    <property type="match status" value="1"/>
</dbReference>
<dbReference type="GO" id="GO:0016853">
    <property type="term" value="F:isomerase activity"/>
    <property type="evidence" value="ECO:0007669"/>
    <property type="project" value="InterPro"/>
</dbReference>
<evidence type="ECO:0000313" key="3">
    <source>
        <dbReference type="EMBL" id="OBX37615.1"/>
    </source>
</evidence>
<dbReference type="InterPro" id="IPR029045">
    <property type="entry name" value="ClpP/crotonase-like_dom_sf"/>
</dbReference>
<evidence type="ECO:0000256" key="2">
    <source>
        <dbReference type="RuleBase" id="RU003707"/>
    </source>
</evidence>
<dbReference type="SUPFAM" id="SSF52096">
    <property type="entry name" value="ClpP/crotonase"/>
    <property type="match status" value="1"/>
</dbReference>
<dbReference type="Proteomes" id="UP000092504">
    <property type="component" value="Unassembled WGS sequence"/>
</dbReference>
<dbReference type="InterPro" id="IPR018376">
    <property type="entry name" value="Enoyl-CoA_hyd/isom_CS"/>
</dbReference>
<dbReference type="PANTHER" id="PTHR43149:SF1">
    <property type="entry name" value="DELTA(3,5)-DELTA(2,4)-DIENOYL-COA ISOMERASE, MITOCHONDRIAL"/>
    <property type="match status" value="1"/>
</dbReference>
<gene>
    <name evidence="3" type="primary">echA6</name>
    <name evidence="3" type="ORF">A8U91_01990</name>
</gene>